<keyword evidence="1" id="KW-0812">Transmembrane</keyword>
<dbReference type="PomBase" id="SPAC1F7.14c">
    <property type="gene designation" value="dmo2"/>
</dbReference>
<reference evidence="3" key="1">
    <citation type="submission" date="2012-11" db="EMBL/GenBank/DDBJ databases">
        <title>Assembled contigs from Schizosaccharomyces pombe strains.</title>
        <authorList>
            <person name="Kato H."/>
        </authorList>
    </citation>
    <scope>NUCLEOTIDE SEQUENCE</scope>
    <source>
        <strain evidence="3">HKM-1269</strain>
    </source>
</reference>
<gene>
    <name evidence="4" type="primary">dmo2</name>
    <name evidence="3" type="synonym">tam6</name>
    <name evidence="4" type="ORF">SPAC1F7.14c</name>
</gene>
<sequence length="81" mass="9133">MMPSSSFQQTPKPVDLDDPRFEQYDCLPCRLVGAGAFTGLGIYAYSQSRIPLNTPNYKLKRFGILGMAYGFILTGVYRLFQ</sequence>
<dbReference type="VEuPathDB" id="FungiDB:SPAC1F7.14c"/>
<organism evidence="3">
    <name type="scientific">Schizosaccharomyces pombe</name>
    <name type="common">Fission yeast</name>
    <dbReference type="NCBI Taxonomy" id="4896"/>
    <lineage>
        <taxon>Eukaryota</taxon>
        <taxon>Fungi</taxon>
        <taxon>Dikarya</taxon>
        <taxon>Ascomycota</taxon>
        <taxon>Taphrinomycotina</taxon>
        <taxon>Schizosaccharomycetes</taxon>
        <taxon>Schizosaccharomycetales</taxon>
        <taxon>Schizosaccharomycetaceae</taxon>
        <taxon>Schizosaccharomyces</taxon>
    </lineage>
</organism>
<feature type="domain" description="Distal membrane-arm assembly complex protein 1-like" evidence="2">
    <location>
        <begin position="25"/>
        <end position="74"/>
    </location>
</feature>
<dbReference type="PANTHER" id="PTHR28048:SF1">
    <property type="entry name" value="ACR195WP"/>
    <property type="match status" value="1"/>
</dbReference>
<dbReference type="GO" id="GO:0006457">
    <property type="term" value="P:protein folding"/>
    <property type="evidence" value="ECO:0000250"/>
    <property type="project" value="UniProtKB"/>
</dbReference>
<keyword evidence="1" id="KW-1133">Transmembrane helix</keyword>
<feature type="transmembrane region" description="Helical" evidence="1">
    <location>
        <begin position="62"/>
        <end position="80"/>
    </location>
</feature>
<keyword evidence="1" id="KW-0472">Membrane</keyword>
<dbReference type="PANTHER" id="PTHR28048">
    <property type="entry name" value="ACR195WP"/>
    <property type="match status" value="1"/>
</dbReference>
<proteinExistence type="predicted"/>
<name>S6CCW2_SCHPM</name>
<dbReference type="InterPro" id="IPR028036">
    <property type="entry name" value="DMAC1-like_dom"/>
</dbReference>
<dbReference type="GO" id="GO:0007007">
    <property type="term" value="P:inner mitochondrial membrane organization"/>
    <property type="evidence" value="ECO:0000304"/>
    <property type="project" value="PomBase"/>
</dbReference>
<dbReference type="GO" id="GO:0015035">
    <property type="term" value="F:protein-disulfide reductase activity"/>
    <property type="evidence" value="ECO:0000304"/>
    <property type="project" value="PomBase"/>
</dbReference>
<evidence type="ECO:0000313" key="3">
    <source>
        <dbReference type="EMBL" id="BAN67200.1"/>
    </source>
</evidence>
<dbReference type="GO" id="GO:0005743">
    <property type="term" value="C:mitochondrial inner membrane"/>
    <property type="evidence" value="ECO:0000304"/>
    <property type="project" value="PomBase"/>
</dbReference>
<dbReference type="InterPro" id="IPR053092">
    <property type="entry name" value="Mitochondrial_unc_protein"/>
</dbReference>
<dbReference type="HOGENOM" id="CLU_159478_1_0_1"/>
<dbReference type="OMA" id="EQYDCLP"/>
<evidence type="ECO:0000313" key="4">
    <source>
        <dbReference type="PomBase" id="SPAC1F7.14c"/>
    </source>
</evidence>
<protein>
    <submittedName>
        <fullName evidence="3">Mitochondrial conserved protein</fullName>
    </submittedName>
</protein>
<evidence type="ECO:0000256" key="1">
    <source>
        <dbReference type="SAM" id="Phobius"/>
    </source>
</evidence>
<dbReference type="OrthoDB" id="6604875at2759"/>
<evidence type="ECO:0000259" key="2">
    <source>
        <dbReference type="Pfam" id="PF15055"/>
    </source>
</evidence>
<dbReference type="KEGG" id="spo:14218283"/>
<dbReference type="Pfam" id="PF15055">
    <property type="entry name" value="DMAC1_Dmo2"/>
    <property type="match status" value="1"/>
</dbReference>
<dbReference type="EMBL" id="AB762285">
    <property type="protein sequence ID" value="BAN67200.1"/>
    <property type="molecule type" value="Genomic_DNA"/>
</dbReference>
<dbReference type="AlphaFoldDB" id="S6CCW2"/>
<accession>S6CCW2</accession>
<dbReference type="GO" id="GO:0033617">
    <property type="term" value="P:mitochondrial respiratory chain complex IV assembly"/>
    <property type="evidence" value="ECO:0000304"/>
    <property type="project" value="PomBase"/>
</dbReference>